<feature type="region of interest" description="Disordered" evidence="8">
    <location>
        <begin position="1"/>
        <end position="20"/>
    </location>
</feature>
<accession>A0ABV5N305</accession>
<evidence type="ECO:0000256" key="9">
    <source>
        <dbReference type="SAM" id="Phobius"/>
    </source>
</evidence>
<evidence type="ECO:0000256" key="7">
    <source>
        <dbReference type="ARBA" id="ARBA00023136"/>
    </source>
</evidence>
<keyword evidence="3" id="KW-0813">Transport</keyword>
<feature type="transmembrane region" description="Helical" evidence="9">
    <location>
        <begin position="261"/>
        <end position="282"/>
    </location>
</feature>
<keyword evidence="11" id="KW-1185">Reference proteome</keyword>
<evidence type="ECO:0000256" key="3">
    <source>
        <dbReference type="ARBA" id="ARBA00022448"/>
    </source>
</evidence>
<evidence type="ECO:0000256" key="2">
    <source>
        <dbReference type="ARBA" id="ARBA00009773"/>
    </source>
</evidence>
<evidence type="ECO:0000256" key="5">
    <source>
        <dbReference type="ARBA" id="ARBA00022692"/>
    </source>
</evidence>
<feature type="transmembrane region" description="Helical" evidence="9">
    <location>
        <begin position="289"/>
        <end position="309"/>
    </location>
</feature>
<evidence type="ECO:0000256" key="8">
    <source>
        <dbReference type="SAM" id="MobiDB-lite"/>
    </source>
</evidence>
<dbReference type="PANTHER" id="PTHR21716">
    <property type="entry name" value="TRANSMEMBRANE PROTEIN"/>
    <property type="match status" value="1"/>
</dbReference>
<keyword evidence="7 9" id="KW-0472">Membrane</keyword>
<name>A0ABV5N305_9ACTN</name>
<reference evidence="10 11" key="1">
    <citation type="submission" date="2024-09" db="EMBL/GenBank/DDBJ databases">
        <authorList>
            <person name="Sun Q."/>
            <person name="Mori K."/>
        </authorList>
    </citation>
    <scope>NUCLEOTIDE SEQUENCE [LARGE SCALE GENOMIC DNA]</scope>
    <source>
        <strain evidence="10 11">JCM 6917</strain>
    </source>
</reference>
<comment type="subcellular location">
    <subcellularLocation>
        <location evidence="1">Cell membrane</location>
        <topology evidence="1">Multi-pass membrane protein</topology>
    </subcellularLocation>
</comment>
<feature type="transmembrane region" description="Helical" evidence="9">
    <location>
        <begin position="85"/>
        <end position="106"/>
    </location>
</feature>
<feature type="transmembrane region" description="Helical" evidence="9">
    <location>
        <begin position="329"/>
        <end position="352"/>
    </location>
</feature>
<keyword evidence="4" id="KW-1003">Cell membrane</keyword>
<comment type="caution">
    <text evidence="10">The sequence shown here is derived from an EMBL/GenBank/DDBJ whole genome shotgun (WGS) entry which is preliminary data.</text>
</comment>
<organism evidence="10 11">
    <name type="scientific">Streptomyces cinereospinus</name>
    <dbReference type="NCBI Taxonomy" id="285561"/>
    <lineage>
        <taxon>Bacteria</taxon>
        <taxon>Bacillati</taxon>
        <taxon>Actinomycetota</taxon>
        <taxon>Actinomycetes</taxon>
        <taxon>Kitasatosporales</taxon>
        <taxon>Streptomycetaceae</taxon>
        <taxon>Streptomyces</taxon>
    </lineage>
</organism>
<evidence type="ECO:0000313" key="10">
    <source>
        <dbReference type="EMBL" id="MFB9464682.1"/>
    </source>
</evidence>
<proteinExistence type="inferred from homology"/>
<dbReference type="RefSeq" id="WP_381347372.1">
    <property type="nucleotide sequence ID" value="NZ_JBHMCY010000033.1"/>
</dbReference>
<evidence type="ECO:0000256" key="6">
    <source>
        <dbReference type="ARBA" id="ARBA00022989"/>
    </source>
</evidence>
<dbReference type="EMBL" id="JBHMCY010000033">
    <property type="protein sequence ID" value="MFB9464682.1"/>
    <property type="molecule type" value="Genomic_DNA"/>
</dbReference>
<sequence length="375" mass="38715">MSTPPDPPVPPPGRPCGAEPPVPRVLRTAAAYAWRILAVGLVVRAAFSVLGDFHRIAVAVFLGLVVTAVLRPVADLLARAVPRPVAVAATFVGGVIVVLGVLTLVGETVAGRRTGLEREFVSGVDRIERHLEEPPFRIAPDVFEDVQSRIGQVLSSHRSTVISTALSGASRLLDVLTVLALALFCAVFFTHSGDRQWRWVCAQLPAAARGRVAVAGGAAWRTFTGYTHGILLVAVTNAVLVGLALFALGVPLAVPLALLEFFAAFVPLIGSPIALAVAAVVALASKGPLIALVVVALIVVIGQIEGHVLHPLVMSWAVRLHPVVVALSVVGGAVAAGVIGAVVAVPLVAVVWSVHRALPRRPDAGEGLGAHAGAP</sequence>
<evidence type="ECO:0000256" key="1">
    <source>
        <dbReference type="ARBA" id="ARBA00004651"/>
    </source>
</evidence>
<protein>
    <submittedName>
        <fullName evidence="10">AI-2E family transporter</fullName>
    </submittedName>
</protein>
<feature type="transmembrane region" description="Helical" evidence="9">
    <location>
        <begin position="56"/>
        <end position="73"/>
    </location>
</feature>
<gene>
    <name evidence="10" type="ORF">ACFF45_18710</name>
</gene>
<keyword evidence="5 9" id="KW-0812">Transmembrane</keyword>
<dbReference type="Pfam" id="PF01594">
    <property type="entry name" value="AI-2E_transport"/>
    <property type="match status" value="1"/>
</dbReference>
<feature type="transmembrane region" description="Helical" evidence="9">
    <location>
        <begin position="32"/>
        <end position="50"/>
    </location>
</feature>
<comment type="similarity">
    <text evidence="2">Belongs to the autoinducer-2 exporter (AI-2E) (TC 2.A.86) family.</text>
</comment>
<dbReference type="Proteomes" id="UP001589709">
    <property type="component" value="Unassembled WGS sequence"/>
</dbReference>
<keyword evidence="6 9" id="KW-1133">Transmembrane helix</keyword>
<feature type="transmembrane region" description="Helical" evidence="9">
    <location>
        <begin position="230"/>
        <end position="249"/>
    </location>
</feature>
<evidence type="ECO:0000313" key="11">
    <source>
        <dbReference type="Proteomes" id="UP001589709"/>
    </source>
</evidence>
<dbReference type="PANTHER" id="PTHR21716:SF53">
    <property type="entry name" value="PERMEASE PERM-RELATED"/>
    <property type="match status" value="1"/>
</dbReference>
<evidence type="ECO:0000256" key="4">
    <source>
        <dbReference type="ARBA" id="ARBA00022475"/>
    </source>
</evidence>
<dbReference type="InterPro" id="IPR002549">
    <property type="entry name" value="AI-2E-like"/>
</dbReference>